<feature type="domain" description="Glycosyl transferase family 1" evidence="1">
    <location>
        <begin position="156"/>
        <end position="308"/>
    </location>
</feature>
<protein>
    <submittedName>
        <fullName evidence="2">Spore coat protein SA</fullName>
        <ecNumber evidence="2">2.4.-.-</ecNumber>
    </submittedName>
</protein>
<dbReference type="InterPro" id="IPR001296">
    <property type="entry name" value="Glyco_trans_1"/>
</dbReference>
<dbReference type="EMBL" id="LTDM01000065">
    <property type="protein sequence ID" value="OLS01631.1"/>
    <property type="molecule type" value="Genomic_DNA"/>
</dbReference>
<keyword evidence="2" id="KW-0946">Virion</keyword>
<dbReference type="SUPFAM" id="SSF53756">
    <property type="entry name" value="UDP-Glycosyltransferase/glycogen phosphorylase"/>
    <property type="match status" value="1"/>
</dbReference>
<proteinExistence type="predicted"/>
<reference evidence="2 3" key="1">
    <citation type="submission" date="2016-02" db="EMBL/GenBank/DDBJ databases">
        <title>Genome sequence of Tissierella creatinophila DSM 6911.</title>
        <authorList>
            <person name="Poehlein A."/>
            <person name="Daniel R."/>
        </authorList>
    </citation>
    <scope>NUCLEOTIDE SEQUENCE [LARGE SCALE GENOMIC DNA]</scope>
    <source>
        <strain evidence="2 3">DSM 6911</strain>
    </source>
</reference>
<comment type="caution">
    <text evidence="2">The sequence shown here is derived from an EMBL/GenBank/DDBJ whole genome shotgun (WGS) entry which is preliminary data.</text>
</comment>
<keyword evidence="2" id="KW-0167">Capsid protein</keyword>
<name>A0A1U7M2W2_TISCR</name>
<dbReference type="PANTHER" id="PTHR46660">
    <property type="match status" value="1"/>
</dbReference>
<keyword evidence="2" id="KW-0808">Transferase</keyword>
<dbReference type="InterPro" id="IPR052622">
    <property type="entry name" value="Glycosyltransferase_G1"/>
</dbReference>
<dbReference type="AlphaFoldDB" id="A0A1U7M2W2"/>
<dbReference type="PANTHER" id="PTHR46660:SF2">
    <property type="entry name" value="GLYCOSYLTRANSFERASE 1 DOMAIN-CONTAINING PROTEIN 1"/>
    <property type="match status" value="1"/>
</dbReference>
<evidence type="ECO:0000259" key="1">
    <source>
        <dbReference type="Pfam" id="PF00534"/>
    </source>
</evidence>
<dbReference type="Proteomes" id="UP000186112">
    <property type="component" value="Unassembled WGS sequence"/>
</dbReference>
<dbReference type="GO" id="GO:0016757">
    <property type="term" value="F:glycosyltransferase activity"/>
    <property type="evidence" value="ECO:0007669"/>
    <property type="project" value="UniProtKB-KW"/>
</dbReference>
<sequence length="333" mass="37926">MMKILYILPDETVKSGGNWVTVTRLVEGFKKKGIIVDIAEAKDVTKGLPMKYDVIHAFHAFKSLVKVSDLLIDMDKNIVVSFTGTDLKQLQEMEDGKEGIVDLLNKIKTIVVFHSEAKEELIKEGIAQDKIKVIPQTPMLIERENILNKQYLSNFINPSYITFLFAGGIRKVKAPLETIEMFSSLVERIENIRLVIIGPILEKDLGEEFKEKIKEKNWATYLGEVSHKDAQGFILKSDIVLNASFSEGMPNTLLEAKYMGKPILARDVAGNRAIITHGVNGFLFKDKKEFEYYATKLVKDSKLRKEMGLLGIKAKNNYNWIQEIDMYEKIYLD</sequence>
<evidence type="ECO:0000313" key="2">
    <source>
        <dbReference type="EMBL" id="OLS01631.1"/>
    </source>
</evidence>
<accession>A0A1U7M2W2</accession>
<keyword evidence="3" id="KW-1185">Reference proteome</keyword>
<organism evidence="2 3">
    <name type="scientific">Tissierella creatinophila DSM 6911</name>
    <dbReference type="NCBI Taxonomy" id="1123403"/>
    <lineage>
        <taxon>Bacteria</taxon>
        <taxon>Bacillati</taxon>
        <taxon>Bacillota</taxon>
        <taxon>Tissierellia</taxon>
        <taxon>Tissierellales</taxon>
        <taxon>Tissierellaceae</taxon>
        <taxon>Tissierella</taxon>
    </lineage>
</organism>
<dbReference type="CDD" id="cd03801">
    <property type="entry name" value="GT4_PimA-like"/>
    <property type="match status" value="1"/>
</dbReference>
<dbReference type="Gene3D" id="3.40.50.2000">
    <property type="entry name" value="Glycogen Phosphorylase B"/>
    <property type="match status" value="2"/>
</dbReference>
<dbReference type="EC" id="2.4.-.-" evidence="2"/>
<evidence type="ECO:0000313" key="3">
    <source>
        <dbReference type="Proteomes" id="UP000186112"/>
    </source>
</evidence>
<keyword evidence="2" id="KW-0328">Glycosyltransferase</keyword>
<dbReference type="Pfam" id="PF00534">
    <property type="entry name" value="Glycos_transf_1"/>
    <property type="match status" value="1"/>
</dbReference>
<gene>
    <name evidence="2" type="primary">cotSA</name>
    <name evidence="2" type="ORF">TICRE_24550</name>
</gene>